<accession>A0A918RCZ9</accession>
<evidence type="ECO:0000313" key="3">
    <source>
        <dbReference type="Proteomes" id="UP000634139"/>
    </source>
</evidence>
<comment type="similarity">
    <text evidence="1">Belongs to the glycosyl hydrolase 25 family.</text>
</comment>
<dbReference type="CDD" id="cd00599">
    <property type="entry name" value="GH25_muramidase"/>
    <property type="match status" value="1"/>
</dbReference>
<dbReference type="EMBL" id="BMZD01000002">
    <property type="protein sequence ID" value="GGZ93705.1"/>
    <property type="molecule type" value="Genomic_DNA"/>
</dbReference>
<comment type="caution">
    <text evidence="2">The sequence shown here is derived from an EMBL/GenBank/DDBJ whole genome shotgun (WGS) entry which is preliminary data.</text>
</comment>
<keyword evidence="3" id="KW-1185">Reference proteome</keyword>
<evidence type="ECO:0000256" key="1">
    <source>
        <dbReference type="ARBA" id="ARBA00010646"/>
    </source>
</evidence>
<sequence>MARKSSSRWRLRLLGAGLLIALIGGGWAWWDLHHWVPPRAAFPMQGVEIGAEDGAVDWAALKAIGADFAYLDASASAFARDGAFVKNLEDARAARLQVGAVHRYDPCQPAEKQAGNFVTVVPRDGKMLPPAIDLDMLADDCPVKVSDAAVQSELTTFINQIETHTGKPSILKVSRAFQQRYGVAAAIDRNLWLVRDRFQPDYAGRPWMLWTANSALANEAGASPVRWVVVQP</sequence>
<dbReference type="PANTHER" id="PTHR34135:SF2">
    <property type="entry name" value="LYSOZYME"/>
    <property type="match status" value="1"/>
</dbReference>
<dbReference type="Proteomes" id="UP000634139">
    <property type="component" value="Unassembled WGS sequence"/>
</dbReference>
<dbReference type="RefSeq" id="WP_189539514.1">
    <property type="nucleotide sequence ID" value="NZ_BMZD01000002.1"/>
</dbReference>
<dbReference type="GO" id="GO:0009253">
    <property type="term" value="P:peptidoglycan catabolic process"/>
    <property type="evidence" value="ECO:0007669"/>
    <property type="project" value="InterPro"/>
</dbReference>
<reference evidence="2" key="2">
    <citation type="submission" date="2020-09" db="EMBL/GenBank/DDBJ databases">
        <authorList>
            <person name="Sun Q."/>
            <person name="Kim S."/>
        </authorList>
    </citation>
    <scope>NUCLEOTIDE SEQUENCE</scope>
    <source>
        <strain evidence="2">KCTC 32422</strain>
    </source>
</reference>
<gene>
    <name evidence="2" type="ORF">GCM10011617_12040</name>
</gene>
<dbReference type="GO" id="GO:0016998">
    <property type="term" value="P:cell wall macromolecule catabolic process"/>
    <property type="evidence" value="ECO:0007669"/>
    <property type="project" value="InterPro"/>
</dbReference>
<dbReference type="PROSITE" id="PS51904">
    <property type="entry name" value="GLYCOSYL_HYDROL_F25_2"/>
    <property type="match status" value="1"/>
</dbReference>
<dbReference type="Gene3D" id="3.20.20.80">
    <property type="entry name" value="Glycosidases"/>
    <property type="match status" value="1"/>
</dbReference>
<dbReference type="InterPro" id="IPR017853">
    <property type="entry name" value="GH"/>
</dbReference>
<dbReference type="InterPro" id="IPR002053">
    <property type="entry name" value="Glyco_hydro_25"/>
</dbReference>
<name>A0A918RCZ9_9SPHN</name>
<dbReference type="AlphaFoldDB" id="A0A918RCZ9"/>
<dbReference type="Pfam" id="PF01183">
    <property type="entry name" value="Glyco_hydro_25"/>
    <property type="match status" value="1"/>
</dbReference>
<evidence type="ECO:0008006" key="4">
    <source>
        <dbReference type="Google" id="ProtNLM"/>
    </source>
</evidence>
<dbReference type="GO" id="GO:0016052">
    <property type="term" value="P:carbohydrate catabolic process"/>
    <property type="evidence" value="ECO:0007669"/>
    <property type="project" value="TreeGrafter"/>
</dbReference>
<dbReference type="PANTHER" id="PTHR34135">
    <property type="entry name" value="LYSOZYME"/>
    <property type="match status" value="1"/>
</dbReference>
<evidence type="ECO:0000313" key="2">
    <source>
        <dbReference type="EMBL" id="GGZ93705.1"/>
    </source>
</evidence>
<dbReference type="GO" id="GO:0003796">
    <property type="term" value="F:lysozyme activity"/>
    <property type="evidence" value="ECO:0007669"/>
    <property type="project" value="InterPro"/>
</dbReference>
<proteinExistence type="inferred from homology"/>
<protein>
    <recommendedName>
        <fullName evidence="4">Lysozyme</fullName>
    </recommendedName>
</protein>
<organism evidence="2 3">
    <name type="scientific">Novosphingobium arvoryzae</name>
    <dbReference type="NCBI Taxonomy" id="1256514"/>
    <lineage>
        <taxon>Bacteria</taxon>
        <taxon>Pseudomonadati</taxon>
        <taxon>Pseudomonadota</taxon>
        <taxon>Alphaproteobacteria</taxon>
        <taxon>Sphingomonadales</taxon>
        <taxon>Sphingomonadaceae</taxon>
        <taxon>Novosphingobium</taxon>
    </lineage>
</organism>
<dbReference type="SUPFAM" id="SSF51445">
    <property type="entry name" value="(Trans)glycosidases"/>
    <property type="match status" value="1"/>
</dbReference>
<reference evidence="2" key="1">
    <citation type="journal article" date="2014" name="Int. J. Syst. Evol. Microbiol.">
        <title>Complete genome sequence of Corynebacterium casei LMG S-19264T (=DSM 44701T), isolated from a smear-ripened cheese.</title>
        <authorList>
            <consortium name="US DOE Joint Genome Institute (JGI-PGF)"/>
            <person name="Walter F."/>
            <person name="Albersmeier A."/>
            <person name="Kalinowski J."/>
            <person name="Ruckert C."/>
        </authorList>
    </citation>
    <scope>NUCLEOTIDE SEQUENCE</scope>
    <source>
        <strain evidence="2">KCTC 32422</strain>
    </source>
</reference>